<feature type="domain" description="ABC transporter" evidence="4">
    <location>
        <begin position="11"/>
        <end position="234"/>
    </location>
</feature>
<dbReference type="OrthoDB" id="9804819at2"/>
<keyword evidence="3" id="KW-0067">ATP-binding</keyword>
<dbReference type="SMART" id="SM00382">
    <property type="entry name" value="AAA"/>
    <property type="match status" value="1"/>
</dbReference>
<dbReference type="InterPro" id="IPR027417">
    <property type="entry name" value="P-loop_NTPase"/>
</dbReference>
<dbReference type="Pfam" id="PF00005">
    <property type="entry name" value="ABC_tran"/>
    <property type="match status" value="1"/>
</dbReference>
<gene>
    <name evidence="5" type="ordered locus">AciX8_2127</name>
</gene>
<dbReference type="AlphaFoldDB" id="G8NUK5"/>
<proteinExistence type="predicted"/>
<dbReference type="SUPFAM" id="SSF52540">
    <property type="entry name" value="P-loop containing nucleoside triphosphate hydrolases"/>
    <property type="match status" value="1"/>
</dbReference>
<dbReference type="InterPro" id="IPR003439">
    <property type="entry name" value="ABC_transporter-like_ATP-bd"/>
</dbReference>
<sequence>MTSLPASDEAVVLHRVSRLYGNFAALRDVSLSLPAGASVVLLGENGAGKSTLLKLVAGLATPSYGTVSVFGGKPIDQRHRVATMSHATMLYDELTGLENLQYFASLHADEAPRPLSPEQALRDVGLDPALPRRVGDYSQGMRQRASLARVLLTEPDLLLLDEPFSNLDAASARSMVERLRNYLATPSVHGTRRTLLLTTHQPELAHPLASLVLTLREGRIAEREEISQLAAQNS</sequence>
<dbReference type="PROSITE" id="PS50893">
    <property type="entry name" value="ABC_TRANSPORTER_2"/>
    <property type="match status" value="1"/>
</dbReference>
<dbReference type="PANTHER" id="PTHR42939:SF1">
    <property type="entry name" value="ABC TRANSPORTER ATP-BINDING PROTEIN ALBC-RELATED"/>
    <property type="match status" value="1"/>
</dbReference>
<dbReference type="Gene3D" id="3.40.50.300">
    <property type="entry name" value="P-loop containing nucleotide triphosphate hydrolases"/>
    <property type="match status" value="1"/>
</dbReference>
<dbReference type="GO" id="GO:0016887">
    <property type="term" value="F:ATP hydrolysis activity"/>
    <property type="evidence" value="ECO:0007669"/>
    <property type="project" value="InterPro"/>
</dbReference>
<evidence type="ECO:0000256" key="2">
    <source>
        <dbReference type="ARBA" id="ARBA00022741"/>
    </source>
</evidence>
<accession>G8NUK5</accession>
<keyword evidence="6" id="KW-1185">Reference proteome</keyword>
<keyword evidence="2" id="KW-0547">Nucleotide-binding</keyword>
<keyword evidence="1" id="KW-0813">Transport</keyword>
<dbReference type="InterPro" id="IPR051782">
    <property type="entry name" value="ABC_Transporter_VariousFunc"/>
</dbReference>
<evidence type="ECO:0000313" key="6">
    <source>
        <dbReference type="Proteomes" id="UP000007113"/>
    </source>
</evidence>
<reference evidence="5" key="1">
    <citation type="submission" date="2011-11" db="EMBL/GenBank/DDBJ databases">
        <title>Complete sequence of Granulicella mallensis MP5ACTX8.</title>
        <authorList>
            <consortium name="US DOE Joint Genome Institute"/>
            <person name="Lucas S."/>
            <person name="Copeland A."/>
            <person name="Lapidus A."/>
            <person name="Cheng J.-F."/>
            <person name="Goodwin L."/>
            <person name="Pitluck S."/>
            <person name="Peters L."/>
            <person name="Lu M."/>
            <person name="Detter J.C."/>
            <person name="Han C."/>
            <person name="Tapia R."/>
            <person name="Land M."/>
            <person name="Hauser L."/>
            <person name="Kyrpides N."/>
            <person name="Ivanova N."/>
            <person name="Mikhailova N."/>
            <person name="Pagani I."/>
            <person name="Rawat S."/>
            <person name="Mannisto M."/>
            <person name="Haggblom M."/>
            <person name="Woyke T."/>
        </authorList>
    </citation>
    <scope>NUCLEOTIDE SEQUENCE [LARGE SCALE GENOMIC DNA]</scope>
    <source>
        <strain evidence="5">MP5ACTX8</strain>
    </source>
</reference>
<protein>
    <submittedName>
        <fullName evidence="5">ABC transporter related protein</fullName>
    </submittedName>
</protein>
<dbReference type="EMBL" id="CP003130">
    <property type="protein sequence ID" value="AEU36456.1"/>
    <property type="molecule type" value="Genomic_DNA"/>
</dbReference>
<dbReference type="InterPro" id="IPR017871">
    <property type="entry name" value="ABC_transporter-like_CS"/>
</dbReference>
<evidence type="ECO:0000259" key="4">
    <source>
        <dbReference type="PROSITE" id="PS50893"/>
    </source>
</evidence>
<evidence type="ECO:0000256" key="1">
    <source>
        <dbReference type="ARBA" id="ARBA00022448"/>
    </source>
</evidence>
<dbReference type="STRING" id="682795.AciX8_2127"/>
<dbReference type="Proteomes" id="UP000007113">
    <property type="component" value="Chromosome"/>
</dbReference>
<organism evidence="5 6">
    <name type="scientific">Granulicella mallensis (strain ATCC BAA-1857 / DSM 23137 / MP5ACTX8)</name>
    <dbReference type="NCBI Taxonomy" id="682795"/>
    <lineage>
        <taxon>Bacteria</taxon>
        <taxon>Pseudomonadati</taxon>
        <taxon>Acidobacteriota</taxon>
        <taxon>Terriglobia</taxon>
        <taxon>Terriglobales</taxon>
        <taxon>Acidobacteriaceae</taxon>
        <taxon>Granulicella</taxon>
    </lineage>
</organism>
<dbReference type="RefSeq" id="WP_014265334.1">
    <property type="nucleotide sequence ID" value="NC_016631.1"/>
</dbReference>
<dbReference type="PROSITE" id="PS00211">
    <property type="entry name" value="ABC_TRANSPORTER_1"/>
    <property type="match status" value="1"/>
</dbReference>
<evidence type="ECO:0000256" key="3">
    <source>
        <dbReference type="ARBA" id="ARBA00022840"/>
    </source>
</evidence>
<evidence type="ECO:0000313" key="5">
    <source>
        <dbReference type="EMBL" id="AEU36456.1"/>
    </source>
</evidence>
<dbReference type="eggNOG" id="COG1131">
    <property type="taxonomic scope" value="Bacteria"/>
</dbReference>
<dbReference type="InterPro" id="IPR003593">
    <property type="entry name" value="AAA+_ATPase"/>
</dbReference>
<dbReference type="HOGENOM" id="CLU_000604_1_2_0"/>
<dbReference type="KEGG" id="gma:AciX8_2127"/>
<dbReference type="CDD" id="cd03230">
    <property type="entry name" value="ABC_DR_subfamily_A"/>
    <property type="match status" value="1"/>
</dbReference>
<name>G8NUK5_GRAMM</name>
<dbReference type="PANTHER" id="PTHR42939">
    <property type="entry name" value="ABC TRANSPORTER ATP-BINDING PROTEIN ALBC-RELATED"/>
    <property type="match status" value="1"/>
</dbReference>
<dbReference type="GO" id="GO:0005524">
    <property type="term" value="F:ATP binding"/>
    <property type="evidence" value="ECO:0007669"/>
    <property type="project" value="UniProtKB-KW"/>
</dbReference>